<feature type="transmembrane region" description="Helical" evidence="11">
    <location>
        <begin position="242"/>
        <end position="259"/>
    </location>
</feature>
<evidence type="ECO:0000256" key="11">
    <source>
        <dbReference type="SAM" id="Phobius"/>
    </source>
</evidence>
<feature type="active site" evidence="10">
    <location>
        <position position="412"/>
    </location>
</feature>
<evidence type="ECO:0000256" key="6">
    <source>
        <dbReference type="ARBA" id="ARBA00022989"/>
    </source>
</evidence>
<keyword evidence="6 11" id="KW-1133">Transmembrane helix</keyword>
<evidence type="ECO:0000256" key="2">
    <source>
        <dbReference type="ARBA" id="ARBA00009010"/>
    </source>
</evidence>
<dbReference type="EMBL" id="JI170025">
    <property type="protein sequence ID" value="ADY44268.1"/>
    <property type="molecule type" value="mRNA"/>
</dbReference>
<feature type="transmembrane region" description="Helical" evidence="11">
    <location>
        <begin position="422"/>
        <end position="444"/>
    </location>
</feature>
<evidence type="ECO:0000256" key="1">
    <source>
        <dbReference type="ARBA" id="ARBA00004477"/>
    </source>
</evidence>
<reference evidence="12" key="1">
    <citation type="journal article" date="2011" name="Genome Res.">
        <title>Deep small RNA sequencing from the nematode Ascaris reveals conservation, functional diversification, and novel developmental profiles.</title>
        <authorList>
            <person name="Wang J."/>
            <person name="Czech B."/>
            <person name="Crunk A."/>
            <person name="Wallace A."/>
            <person name="Mitreva M."/>
            <person name="Hannon G.J."/>
            <person name="Davis R.E."/>
        </authorList>
    </citation>
    <scope>NUCLEOTIDE SEQUENCE</scope>
</reference>
<keyword evidence="7 9" id="KW-0472">Membrane</keyword>
<evidence type="ECO:0000256" key="5">
    <source>
        <dbReference type="ARBA" id="ARBA00022824"/>
    </source>
</evidence>
<dbReference type="GO" id="GO:0005789">
    <property type="term" value="C:endoplasmic reticulum membrane"/>
    <property type="evidence" value="ECO:0007669"/>
    <property type="project" value="UniProtKB-SubCell"/>
</dbReference>
<comment type="subcellular location">
    <subcellularLocation>
        <location evidence="1 9">Endoplasmic reticulum membrane</location>
        <topology evidence="1 9">Multi-pass membrane protein</topology>
    </subcellularLocation>
</comment>
<evidence type="ECO:0000313" key="12">
    <source>
        <dbReference type="EMBL" id="ADY44268.1"/>
    </source>
</evidence>
<dbReference type="Pfam" id="PF03062">
    <property type="entry name" value="MBOAT"/>
    <property type="match status" value="1"/>
</dbReference>
<comment type="similarity">
    <text evidence="2 9">Belongs to the membrane-bound acyltransferase family. Sterol o-acyltransferase subfamily.</text>
</comment>
<feature type="transmembrane region" description="Helical" evidence="11">
    <location>
        <begin position="271"/>
        <end position="297"/>
    </location>
</feature>
<sequence>MLKTSLAGCQNCDIIKTSEYSQKCEMNGNEPIASELTNGCKADITDDSVDPHKRCHYHHKKLTFREKHFKRRASLLTVLMEKPDMRALRSFIISCFILMFIGSLLHDSIAYKNPLNHFWLVVWNFKQLPETLLVWTIMAMSTLLPYSFLKMWSTTPCKQVTLRRESPLIALYALYLLSLFCFPLVFLFKWRLNCACSFIITCENTRIAMKVHSFIRENLPRAVRMKLAAKDDTTKHESLDRFPSIAQLAYFLFCPSFIYRDEYPRNTSRNWRLVLIYFIEVLLTILCTNLVFIQMIYPRFNSVDYTKATISFMVDAIFASILPGLLCLLLLFYGLLHCWLNMFSEMLCFADRQFYVDWWNSRNMAEYYRNWNLVVHDWLYAYVYRDIAMVIGGKKGLKVAQTAVFLLSAAFHEYWFGTSLRFFYPVMFVLYFVFGGKLFTFPFVEHFSQRIIASSSALMSKSFMLSQLG</sequence>
<keyword evidence="4 11" id="KW-0812">Transmembrane</keyword>
<protein>
    <recommendedName>
        <fullName evidence="9">O-acyltransferase</fullName>
    </recommendedName>
</protein>
<dbReference type="InterPro" id="IPR004299">
    <property type="entry name" value="MBOAT_fam"/>
</dbReference>
<keyword evidence="8 9" id="KW-0012">Acyltransferase</keyword>
<dbReference type="PANTHER" id="PTHR10408:SF8">
    <property type="entry name" value="O-ACYLTRANSFERASE"/>
    <property type="match status" value="1"/>
</dbReference>
<keyword evidence="3 9" id="KW-0808">Transferase</keyword>
<dbReference type="GO" id="GO:0008374">
    <property type="term" value="F:O-acyltransferase activity"/>
    <property type="evidence" value="ECO:0007669"/>
    <property type="project" value="InterPro"/>
</dbReference>
<proteinExistence type="evidence at transcript level"/>
<evidence type="ECO:0000256" key="4">
    <source>
        <dbReference type="ARBA" id="ARBA00022692"/>
    </source>
</evidence>
<dbReference type="GO" id="GO:0008203">
    <property type="term" value="P:cholesterol metabolic process"/>
    <property type="evidence" value="ECO:0007669"/>
    <property type="project" value="TreeGrafter"/>
</dbReference>
<feature type="transmembrane region" description="Helical" evidence="11">
    <location>
        <begin position="169"/>
        <end position="188"/>
    </location>
</feature>
<feature type="transmembrane region" description="Helical" evidence="11">
    <location>
        <begin position="131"/>
        <end position="149"/>
    </location>
</feature>
<evidence type="ECO:0000256" key="3">
    <source>
        <dbReference type="ARBA" id="ARBA00022679"/>
    </source>
</evidence>
<dbReference type="InterPro" id="IPR014371">
    <property type="entry name" value="Oat_ACAT_DAG_ARE"/>
</dbReference>
<name>F1L2B4_ASCSU</name>
<accession>F1L2B4</accession>
<feature type="transmembrane region" description="Helical" evidence="11">
    <location>
        <begin position="317"/>
        <end position="336"/>
    </location>
</feature>
<organism evidence="12">
    <name type="scientific">Ascaris suum</name>
    <name type="common">Pig roundworm</name>
    <name type="synonym">Ascaris lumbricoides</name>
    <dbReference type="NCBI Taxonomy" id="6253"/>
    <lineage>
        <taxon>Eukaryota</taxon>
        <taxon>Metazoa</taxon>
        <taxon>Ecdysozoa</taxon>
        <taxon>Nematoda</taxon>
        <taxon>Chromadorea</taxon>
        <taxon>Rhabditida</taxon>
        <taxon>Spirurina</taxon>
        <taxon>Ascaridomorpha</taxon>
        <taxon>Ascaridoidea</taxon>
        <taxon>Ascarididae</taxon>
        <taxon>Ascaris</taxon>
    </lineage>
</organism>
<evidence type="ECO:0000256" key="10">
    <source>
        <dbReference type="PIRSR" id="PIRSR000439-1"/>
    </source>
</evidence>
<dbReference type="PANTHER" id="PTHR10408">
    <property type="entry name" value="STEROL O-ACYLTRANSFERASE"/>
    <property type="match status" value="1"/>
</dbReference>
<dbReference type="AlphaFoldDB" id="F1L2B4"/>
<evidence type="ECO:0000256" key="9">
    <source>
        <dbReference type="PIRNR" id="PIRNR000439"/>
    </source>
</evidence>
<dbReference type="PIRSF" id="PIRSF000439">
    <property type="entry name" value="Oat_ACAT_DAG_ARE"/>
    <property type="match status" value="1"/>
</dbReference>
<feature type="transmembrane region" description="Helical" evidence="11">
    <location>
        <begin position="90"/>
        <end position="111"/>
    </location>
</feature>
<keyword evidence="5 9" id="KW-0256">Endoplasmic reticulum</keyword>
<evidence type="ECO:0000256" key="8">
    <source>
        <dbReference type="ARBA" id="ARBA00023315"/>
    </source>
</evidence>
<evidence type="ECO:0000256" key="7">
    <source>
        <dbReference type="ARBA" id="ARBA00023136"/>
    </source>
</evidence>